<dbReference type="Gene3D" id="3.40.50.150">
    <property type="entry name" value="Vaccinia Virus protein VP39"/>
    <property type="match status" value="1"/>
</dbReference>
<dbReference type="CDD" id="cd02440">
    <property type="entry name" value="AdoMet_MTases"/>
    <property type="match status" value="1"/>
</dbReference>
<name>A0A6M1RY31_9BACT</name>
<reference evidence="5 6" key="1">
    <citation type="submission" date="2020-02" db="EMBL/GenBank/DDBJ databases">
        <title>Draft genome sequence of Limisphaera ngatamarikiensis NGM72.4T, a thermophilic Verrucomicrobia grouped in subdivision 3.</title>
        <authorList>
            <person name="Carere C.R."/>
            <person name="Steen J."/>
            <person name="Hugenholtz P."/>
            <person name="Stott M.B."/>
        </authorList>
    </citation>
    <scope>NUCLEOTIDE SEQUENCE [LARGE SCALE GENOMIC DNA]</scope>
    <source>
        <strain evidence="5 6">NGM72.4</strain>
    </source>
</reference>
<gene>
    <name evidence="5" type="ORF">G4L39_09630</name>
</gene>
<keyword evidence="6" id="KW-1185">Reference proteome</keyword>
<evidence type="ECO:0000256" key="4">
    <source>
        <dbReference type="ARBA" id="ARBA00022691"/>
    </source>
</evidence>
<evidence type="ECO:0000256" key="3">
    <source>
        <dbReference type="ARBA" id="ARBA00022679"/>
    </source>
</evidence>
<keyword evidence="2 5" id="KW-0489">Methyltransferase</keyword>
<keyword evidence="1" id="KW-0597">Phosphoprotein</keyword>
<dbReference type="InterPro" id="IPR029063">
    <property type="entry name" value="SAM-dependent_MTases_sf"/>
</dbReference>
<dbReference type="PANTHER" id="PTHR32183">
    <property type="match status" value="1"/>
</dbReference>
<dbReference type="EMBL" id="JAAKYA010000064">
    <property type="protein sequence ID" value="NGO39652.1"/>
    <property type="molecule type" value="Genomic_DNA"/>
</dbReference>
<keyword evidence="3 5" id="KW-0808">Transferase</keyword>
<dbReference type="Pfam" id="PF05724">
    <property type="entry name" value="TPMT"/>
    <property type="match status" value="1"/>
</dbReference>
<dbReference type="SUPFAM" id="SSF53335">
    <property type="entry name" value="S-adenosyl-L-methionine-dependent methyltransferases"/>
    <property type="match status" value="1"/>
</dbReference>
<evidence type="ECO:0000256" key="1">
    <source>
        <dbReference type="ARBA" id="ARBA00022553"/>
    </source>
</evidence>
<dbReference type="GO" id="GO:0008757">
    <property type="term" value="F:S-adenosylmethionine-dependent methyltransferase activity"/>
    <property type="evidence" value="ECO:0007669"/>
    <property type="project" value="InterPro"/>
</dbReference>
<sequence>MRSEGPMTPDRWDYWEHRYQTGDTGWDKGEPAPGLVDFLEAHPNLPRGAVLVPGCGSGHDLIPWARAGFHVTGLDFAPTAVTRARQRLAGAGLPGEVLCGDFLRLEPPRQFDWLFEHTLYCAILPADRSAYVNAVLRWLKPGGYFLAIHYLIPDDGPEPPFGTTVEEVKSRFGPHFELLETWVPRSYPNRVGLERMFWWRRSVEAQISPPEVAGRGLGAPV</sequence>
<protein>
    <submittedName>
        <fullName evidence="5">Methyltransferase domain-containing protein</fullName>
    </submittedName>
</protein>
<dbReference type="Proteomes" id="UP000477311">
    <property type="component" value="Unassembled WGS sequence"/>
</dbReference>
<keyword evidence="4" id="KW-0949">S-adenosyl-L-methionine</keyword>
<evidence type="ECO:0000256" key="2">
    <source>
        <dbReference type="ARBA" id="ARBA00022603"/>
    </source>
</evidence>
<accession>A0A6M1RY31</accession>
<evidence type="ECO:0000313" key="5">
    <source>
        <dbReference type="EMBL" id="NGO39652.1"/>
    </source>
</evidence>
<comment type="caution">
    <text evidence="5">The sequence shown here is derived from an EMBL/GenBank/DDBJ whole genome shotgun (WGS) entry which is preliminary data.</text>
</comment>
<dbReference type="PANTHER" id="PTHR32183:SF6">
    <property type="entry name" value="CYSTEINE SULFINATE DESULFINASE_CYSTEINE DESULFURASE AND RELATED ENZYMES"/>
    <property type="match status" value="1"/>
</dbReference>
<dbReference type="GO" id="GO:0032259">
    <property type="term" value="P:methylation"/>
    <property type="evidence" value="ECO:0007669"/>
    <property type="project" value="UniProtKB-KW"/>
</dbReference>
<dbReference type="AlphaFoldDB" id="A0A6M1RY31"/>
<dbReference type="InterPro" id="IPR008854">
    <property type="entry name" value="TPMT"/>
</dbReference>
<organism evidence="5 6">
    <name type="scientific">Limisphaera ngatamarikiensis</name>
    <dbReference type="NCBI Taxonomy" id="1324935"/>
    <lineage>
        <taxon>Bacteria</taxon>
        <taxon>Pseudomonadati</taxon>
        <taxon>Verrucomicrobiota</taxon>
        <taxon>Verrucomicrobiia</taxon>
        <taxon>Limisphaerales</taxon>
        <taxon>Limisphaeraceae</taxon>
        <taxon>Limisphaera</taxon>
    </lineage>
</organism>
<proteinExistence type="predicted"/>
<dbReference type="PROSITE" id="PS51585">
    <property type="entry name" value="SAM_MT_TPMT"/>
    <property type="match status" value="1"/>
</dbReference>
<evidence type="ECO:0000313" key="6">
    <source>
        <dbReference type="Proteomes" id="UP000477311"/>
    </source>
</evidence>